<evidence type="ECO:0000256" key="1">
    <source>
        <dbReference type="SAM" id="MobiDB-lite"/>
    </source>
</evidence>
<accession>A0A1P8WJ11</accession>
<gene>
    <name evidence="3" type="ORF">Fuma_03671</name>
</gene>
<dbReference type="InterPro" id="IPR000253">
    <property type="entry name" value="FHA_dom"/>
</dbReference>
<dbReference type="Pfam" id="PF00498">
    <property type="entry name" value="FHA"/>
    <property type="match status" value="1"/>
</dbReference>
<dbReference type="EMBL" id="CP017641">
    <property type="protein sequence ID" value="APZ94050.1"/>
    <property type="molecule type" value="Genomic_DNA"/>
</dbReference>
<dbReference type="Gene3D" id="2.60.200.20">
    <property type="match status" value="1"/>
</dbReference>
<keyword evidence="4" id="KW-1185">Reference proteome</keyword>
<dbReference type="InterPro" id="IPR053855">
    <property type="entry name" value="DUF6931"/>
</dbReference>
<dbReference type="RefSeq" id="WP_077025416.1">
    <property type="nucleotide sequence ID" value="NZ_CP017641.1"/>
</dbReference>
<dbReference type="STRING" id="1891926.Fuma_03671"/>
<dbReference type="KEGG" id="fmr:Fuma_03671"/>
<dbReference type="SUPFAM" id="SSF49879">
    <property type="entry name" value="SMAD/FHA domain"/>
    <property type="match status" value="1"/>
</dbReference>
<organism evidence="3 4">
    <name type="scientific">Fuerstiella marisgermanici</name>
    <dbReference type="NCBI Taxonomy" id="1891926"/>
    <lineage>
        <taxon>Bacteria</taxon>
        <taxon>Pseudomonadati</taxon>
        <taxon>Planctomycetota</taxon>
        <taxon>Planctomycetia</taxon>
        <taxon>Planctomycetales</taxon>
        <taxon>Planctomycetaceae</taxon>
        <taxon>Fuerstiella</taxon>
    </lineage>
</organism>
<dbReference type="SMART" id="SM00240">
    <property type="entry name" value="FHA"/>
    <property type="match status" value="1"/>
</dbReference>
<dbReference type="InterPro" id="IPR008984">
    <property type="entry name" value="SMAD_FHA_dom_sf"/>
</dbReference>
<name>A0A1P8WJ11_9PLAN</name>
<dbReference type="CDD" id="cd00060">
    <property type="entry name" value="FHA"/>
    <property type="match status" value="1"/>
</dbReference>
<dbReference type="OrthoDB" id="289828at2"/>
<reference evidence="3 4" key="1">
    <citation type="journal article" date="2016" name="Front. Microbiol.">
        <title>Fuerstia marisgermanicae gen. nov., sp. nov., an Unusual Member of the Phylum Planctomycetes from the German Wadden Sea.</title>
        <authorList>
            <person name="Kohn T."/>
            <person name="Heuer A."/>
            <person name="Jogler M."/>
            <person name="Vollmers J."/>
            <person name="Boedeker C."/>
            <person name="Bunk B."/>
            <person name="Rast P."/>
            <person name="Borchert D."/>
            <person name="Glockner I."/>
            <person name="Freese H.M."/>
            <person name="Klenk H.P."/>
            <person name="Overmann J."/>
            <person name="Kaster A.K."/>
            <person name="Rohde M."/>
            <person name="Wiegand S."/>
            <person name="Jogler C."/>
        </authorList>
    </citation>
    <scope>NUCLEOTIDE SEQUENCE [LARGE SCALE GENOMIC DNA]</scope>
    <source>
        <strain evidence="3 4">NH11</strain>
    </source>
</reference>
<dbReference type="Proteomes" id="UP000187735">
    <property type="component" value="Chromosome"/>
</dbReference>
<dbReference type="PROSITE" id="PS50006">
    <property type="entry name" value="FHA_DOMAIN"/>
    <property type="match status" value="1"/>
</dbReference>
<protein>
    <recommendedName>
        <fullName evidence="2">FHA domain-containing protein</fullName>
    </recommendedName>
</protein>
<feature type="domain" description="FHA" evidence="2">
    <location>
        <begin position="25"/>
        <end position="75"/>
    </location>
</feature>
<proteinExistence type="predicted"/>
<dbReference type="Pfam" id="PF22011">
    <property type="entry name" value="DUF6931"/>
    <property type="match status" value="1"/>
</dbReference>
<evidence type="ECO:0000259" key="2">
    <source>
        <dbReference type="PROSITE" id="PS50006"/>
    </source>
</evidence>
<feature type="region of interest" description="Disordered" evidence="1">
    <location>
        <begin position="104"/>
        <end position="135"/>
    </location>
</feature>
<sequence>MSAFLQIYEAGSARDVAVLPNGKPLTIGRGEKNDVPVPTDGQMSSRHASLTLTGASCVLRDLDSTNGTWLNDQPVAAVELQGPAIFRCGTTYFQLDWPSHAPASKAAAASPEQQNSVGSTAGAAPGPGSPPKANSLVTKSWADAEIFDLRMTGGFCGASALEITQRFSLADQIELVPAEGEGAEEFVARLLAAEDDIAAIEFLAFALPRRCAIWWLIQCLRSDFEFEGHERNVLDLSEAWVRRPNRQTRRQPLKLAERHEVEGLARWVADAVFHSHGSLAAANTPEVQPKVTLAGKTILAAVSLAVVDCEPDQIADRRRRYIADALCFATQDSPWS</sequence>
<evidence type="ECO:0000313" key="4">
    <source>
        <dbReference type="Proteomes" id="UP000187735"/>
    </source>
</evidence>
<evidence type="ECO:0000313" key="3">
    <source>
        <dbReference type="EMBL" id="APZ94050.1"/>
    </source>
</evidence>
<dbReference type="AlphaFoldDB" id="A0A1P8WJ11"/>